<dbReference type="GeneID" id="78571436"/>
<dbReference type="OrthoDB" id="597501at2"/>
<evidence type="ECO:0000313" key="3">
    <source>
        <dbReference type="Proteomes" id="UP000254235"/>
    </source>
</evidence>
<dbReference type="RefSeq" id="WP_115083724.1">
    <property type="nucleotide sequence ID" value="NZ_CALBEW010000060.1"/>
</dbReference>
<comment type="similarity">
    <text evidence="1">Belongs to the Rv0495c family.</text>
</comment>
<sequence>MSDKKMMPILQVGNVLISPDIITEKFCCDLDACKGICCVEGDAGAPVSMEEIAAIEDVVDTVWGDLSASAQSVIDKQGIAYTDRDGDLVTSIVHGKDCVFTFYDKECCLCALERSYRAKKTNFVKPISCALYPIRLKVFNNNLIGLNYHRWDICKDAVRKGKELNLPIYKFLKGPLIRRFGKEWYTELEAVAKHLLSE</sequence>
<dbReference type="EMBL" id="UGTP01000001">
    <property type="protein sequence ID" value="SUC13153.1"/>
    <property type="molecule type" value="Genomic_DNA"/>
</dbReference>
<evidence type="ECO:0000256" key="1">
    <source>
        <dbReference type="ARBA" id="ARBA00093770"/>
    </source>
</evidence>
<protein>
    <submittedName>
        <fullName evidence="2">Protein of uncharacterized function (DUF3109)</fullName>
    </submittedName>
</protein>
<dbReference type="Proteomes" id="UP000254235">
    <property type="component" value="Unassembled WGS sequence"/>
</dbReference>
<name>A0A379F421_9BACT</name>
<dbReference type="AlphaFoldDB" id="A0A379F421"/>
<dbReference type="Pfam" id="PF11307">
    <property type="entry name" value="DUF3109"/>
    <property type="match status" value="1"/>
</dbReference>
<dbReference type="InterPro" id="IPR021458">
    <property type="entry name" value="Rv0495c"/>
</dbReference>
<organism evidence="2 3">
    <name type="scientific">Prevotella pallens</name>
    <dbReference type="NCBI Taxonomy" id="60133"/>
    <lineage>
        <taxon>Bacteria</taxon>
        <taxon>Pseudomonadati</taxon>
        <taxon>Bacteroidota</taxon>
        <taxon>Bacteroidia</taxon>
        <taxon>Bacteroidales</taxon>
        <taxon>Prevotellaceae</taxon>
        <taxon>Prevotella</taxon>
    </lineage>
</organism>
<evidence type="ECO:0000313" key="2">
    <source>
        <dbReference type="EMBL" id="SUC13153.1"/>
    </source>
</evidence>
<accession>A0A379F421</accession>
<reference evidence="2 3" key="1">
    <citation type="submission" date="2018-06" db="EMBL/GenBank/DDBJ databases">
        <authorList>
            <consortium name="Pathogen Informatics"/>
            <person name="Doyle S."/>
        </authorList>
    </citation>
    <scope>NUCLEOTIDE SEQUENCE [LARGE SCALE GENOMIC DNA]</scope>
    <source>
        <strain evidence="2 3">NCTC13043</strain>
    </source>
</reference>
<gene>
    <name evidence="2" type="ORF">NCTC13043_01777</name>
</gene>
<proteinExistence type="inferred from homology"/>